<evidence type="ECO:0000313" key="1">
    <source>
        <dbReference type="EMBL" id="KAK6938981.1"/>
    </source>
</evidence>
<accession>A0AAN8W051</accession>
<reference evidence="1 2" key="1">
    <citation type="submission" date="2023-12" db="EMBL/GenBank/DDBJ databases">
        <title>A high-quality genome assembly for Dillenia turbinata (Dilleniales).</title>
        <authorList>
            <person name="Chanderbali A."/>
        </authorList>
    </citation>
    <scope>NUCLEOTIDE SEQUENCE [LARGE SCALE GENOMIC DNA]</scope>
    <source>
        <strain evidence="1">LSX21</strain>
        <tissue evidence="1">Leaf</tissue>
    </source>
</reference>
<gene>
    <name evidence="1" type="ORF">RJ641_032489</name>
</gene>
<dbReference type="PROSITE" id="PS51257">
    <property type="entry name" value="PROKAR_LIPOPROTEIN"/>
    <property type="match status" value="1"/>
</dbReference>
<sequence length="225" mass="24457">MAGRLTNRAYALPGLATSCSWLPISTTFPSCRTAILSASRMVDNLCATKIVVRPSIRFSRASWTSFSEAVSKALVASSRRRIDGSFSIARAMATLCFCPPDSRLPRSPTWNLRISDITELFPDPLWPTIARLFPAKIVRLKSLKILISGLKGSAVGLLEFIAVSLRSIAKTDPSAWVPLTMSGVRASVSDTANAVMIKTMKDLMVSPKFDSLCLIKIEAYQSPSA</sequence>
<protein>
    <submittedName>
        <fullName evidence="1">Uncharacterized protein</fullName>
    </submittedName>
</protein>
<dbReference type="Proteomes" id="UP001370490">
    <property type="component" value="Unassembled WGS sequence"/>
</dbReference>
<keyword evidence="2" id="KW-1185">Reference proteome</keyword>
<evidence type="ECO:0000313" key="2">
    <source>
        <dbReference type="Proteomes" id="UP001370490"/>
    </source>
</evidence>
<name>A0AAN8W051_9MAGN</name>
<dbReference type="EMBL" id="JBAMMX010000006">
    <property type="protein sequence ID" value="KAK6938981.1"/>
    <property type="molecule type" value="Genomic_DNA"/>
</dbReference>
<proteinExistence type="predicted"/>
<dbReference type="AntiFam" id="ANF00062">
    <property type="entry name" value="Shadow ORF (opposite ABC transporter protein)"/>
</dbReference>
<comment type="caution">
    <text evidence="1">The sequence shown here is derived from an EMBL/GenBank/DDBJ whole genome shotgun (WGS) entry which is preliminary data.</text>
</comment>
<dbReference type="AlphaFoldDB" id="A0AAN8W051"/>
<organism evidence="1 2">
    <name type="scientific">Dillenia turbinata</name>
    <dbReference type="NCBI Taxonomy" id="194707"/>
    <lineage>
        <taxon>Eukaryota</taxon>
        <taxon>Viridiplantae</taxon>
        <taxon>Streptophyta</taxon>
        <taxon>Embryophyta</taxon>
        <taxon>Tracheophyta</taxon>
        <taxon>Spermatophyta</taxon>
        <taxon>Magnoliopsida</taxon>
        <taxon>eudicotyledons</taxon>
        <taxon>Gunneridae</taxon>
        <taxon>Pentapetalae</taxon>
        <taxon>Dilleniales</taxon>
        <taxon>Dilleniaceae</taxon>
        <taxon>Dillenia</taxon>
    </lineage>
</organism>